<evidence type="ECO:0000313" key="10">
    <source>
        <dbReference type="Proteomes" id="UP000662873"/>
    </source>
</evidence>
<dbReference type="GO" id="GO:0009435">
    <property type="term" value="P:NAD+ biosynthetic process"/>
    <property type="evidence" value="ECO:0007669"/>
    <property type="project" value="UniProtKB-UniPathway"/>
</dbReference>
<dbReference type="Gene3D" id="3.40.50.620">
    <property type="entry name" value="HUPs"/>
    <property type="match status" value="1"/>
</dbReference>
<comment type="catalytic activity">
    <reaction evidence="7">
        <text>deamido-NAD(+) + NH4(+) + ATP = AMP + diphosphate + NAD(+) + H(+)</text>
        <dbReference type="Rhea" id="RHEA:21188"/>
        <dbReference type="ChEBI" id="CHEBI:15378"/>
        <dbReference type="ChEBI" id="CHEBI:28938"/>
        <dbReference type="ChEBI" id="CHEBI:30616"/>
        <dbReference type="ChEBI" id="CHEBI:33019"/>
        <dbReference type="ChEBI" id="CHEBI:57540"/>
        <dbReference type="ChEBI" id="CHEBI:58437"/>
        <dbReference type="ChEBI" id="CHEBI:456215"/>
        <dbReference type="EC" id="6.3.1.5"/>
    </reaction>
</comment>
<name>A0A809SER3_9BACT</name>
<comment type="similarity">
    <text evidence="6">Belongs to the NAD synthetase family.</text>
</comment>
<evidence type="ECO:0000313" key="9">
    <source>
        <dbReference type="EMBL" id="BBO24144.1"/>
    </source>
</evidence>
<evidence type="ECO:0000256" key="6">
    <source>
        <dbReference type="RuleBase" id="RU003811"/>
    </source>
</evidence>
<evidence type="ECO:0000256" key="7">
    <source>
        <dbReference type="RuleBase" id="RU003812"/>
    </source>
</evidence>
<dbReference type="GO" id="GO:0008795">
    <property type="term" value="F:NAD+ synthase activity"/>
    <property type="evidence" value="ECO:0007669"/>
    <property type="project" value="UniProtKB-EC"/>
</dbReference>
<dbReference type="AlphaFoldDB" id="A0A809SER3"/>
<gene>
    <name evidence="9" type="ORF">NPRO_17390</name>
</gene>
<dbReference type="GO" id="GO:0003952">
    <property type="term" value="F:NAD+ synthase (glutamine-hydrolyzing) activity"/>
    <property type="evidence" value="ECO:0007669"/>
    <property type="project" value="InterPro"/>
</dbReference>
<dbReference type="PANTHER" id="PTHR23090">
    <property type="entry name" value="NH 3 /GLUTAMINE-DEPENDENT NAD + SYNTHETASE"/>
    <property type="match status" value="1"/>
</dbReference>
<dbReference type="PANTHER" id="PTHR23090:SF9">
    <property type="entry name" value="GLUTAMINE-DEPENDENT NAD(+) SYNTHETASE"/>
    <property type="match status" value="1"/>
</dbReference>
<dbReference type="CDD" id="cd00553">
    <property type="entry name" value="NAD_synthase"/>
    <property type="match status" value="1"/>
</dbReference>
<feature type="domain" description="NAD/GMP synthase" evidence="8">
    <location>
        <begin position="30"/>
        <end position="265"/>
    </location>
</feature>
<dbReference type="GO" id="GO:0005524">
    <property type="term" value="F:ATP binding"/>
    <property type="evidence" value="ECO:0007669"/>
    <property type="project" value="UniProtKB-KW"/>
</dbReference>
<proteinExistence type="inferred from homology"/>
<keyword evidence="2 6" id="KW-0436">Ligase</keyword>
<dbReference type="EC" id="6.3.1.5" evidence="7"/>
<evidence type="ECO:0000256" key="4">
    <source>
        <dbReference type="ARBA" id="ARBA00022840"/>
    </source>
</evidence>
<dbReference type="InterPro" id="IPR014729">
    <property type="entry name" value="Rossmann-like_a/b/a_fold"/>
</dbReference>
<dbReference type="GO" id="GO:0005737">
    <property type="term" value="C:cytoplasm"/>
    <property type="evidence" value="ECO:0007669"/>
    <property type="project" value="InterPro"/>
</dbReference>
<evidence type="ECO:0000256" key="2">
    <source>
        <dbReference type="ARBA" id="ARBA00022598"/>
    </source>
</evidence>
<evidence type="ECO:0000256" key="1">
    <source>
        <dbReference type="ARBA" id="ARBA00004790"/>
    </source>
</evidence>
<dbReference type="SUPFAM" id="SSF52402">
    <property type="entry name" value="Adenine nucleotide alpha hydrolases-like"/>
    <property type="match status" value="1"/>
</dbReference>
<evidence type="ECO:0000256" key="5">
    <source>
        <dbReference type="ARBA" id="ARBA00023027"/>
    </source>
</evidence>
<reference evidence="9" key="1">
    <citation type="journal article" name="DNA Res.">
        <title>The physiological potential of anammox bacteria as revealed by their core genome structure.</title>
        <authorList>
            <person name="Okubo T."/>
            <person name="Toyoda A."/>
            <person name="Fukuhara K."/>
            <person name="Uchiyama I."/>
            <person name="Harigaya Y."/>
            <person name="Kuroiwa M."/>
            <person name="Suzuki T."/>
            <person name="Murakami Y."/>
            <person name="Suwa Y."/>
            <person name="Takami H."/>
        </authorList>
    </citation>
    <scope>NUCLEOTIDE SEQUENCE</scope>
    <source>
        <strain evidence="9">317325-2</strain>
    </source>
</reference>
<dbReference type="EMBL" id="AP021858">
    <property type="protein sequence ID" value="BBO24144.1"/>
    <property type="molecule type" value="Genomic_DNA"/>
</dbReference>
<dbReference type="GO" id="GO:0004359">
    <property type="term" value="F:glutaminase activity"/>
    <property type="evidence" value="ECO:0007669"/>
    <property type="project" value="InterPro"/>
</dbReference>
<dbReference type="Pfam" id="PF02540">
    <property type="entry name" value="NAD_synthase"/>
    <property type="match status" value="1"/>
</dbReference>
<dbReference type="InterPro" id="IPR003694">
    <property type="entry name" value="NAD_synthase"/>
</dbReference>
<dbReference type="NCBIfam" id="NF010587">
    <property type="entry name" value="PRK13980.1"/>
    <property type="match status" value="1"/>
</dbReference>
<dbReference type="UniPathway" id="UPA00253"/>
<organism evidence="9 10">
    <name type="scientific">Candidatus Nitrosymbiomonas proteolyticus</name>
    <dbReference type="NCBI Taxonomy" id="2608984"/>
    <lineage>
        <taxon>Bacteria</taxon>
        <taxon>Bacillati</taxon>
        <taxon>Armatimonadota</taxon>
        <taxon>Armatimonadota incertae sedis</taxon>
        <taxon>Candidatus Nitrosymbiomonas</taxon>
    </lineage>
</organism>
<dbReference type="InterPro" id="IPR022310">
    <property type="entry name" value="NAD/GMP_synthase"/>
</dbReference>
<comment type="pathway">
    <text evidence="1">Cofactor biosynthesis; NAD(+) biosynthesis.</text>
</comment>
<evidence type="ECO:0000256" key="3">
    <source>
        <dbReference type="ARBA" id="ARBA00022741"/>
    </source>
</evidence>
<sequence length="285" mass="31877">MAVPVFWGSKIDPHSSEPLRLNAELVSTWLVQFLRDECIRRRGITQAVLGLSGGIDSAVTAYLCAQAFGPDNVVAVRMPYKTSSPDSLTHAQLVIDHLGLQTLTVDITGMVDGYADWEALTPRRLGNVCARARMIVLFDLSAKLGALPIGTGNKTERMFGYFTWHADDSPPINPLGDLFKTQVRQLAEHLQVPEPIRKKLPTADLEPDQTDEGDLGITYEEADRILHYRMKGFPARLLVEAGFEERKVTQVDRWVDATHWKRRPPTVAMLSSSSIGDYYLRPVDY</sequence>
<evidence type="ECO:0000259" key="8">
    <source>
        <dbReference type="Pfam" id="PF02540"/>
    </source>
</evidence>
<accession>A0A809SER3</accession>
<dbReference type="NCBIfam" id="TIGR00552">
    <property type="entry name" value="nadE"/>
    <property type="match status" value="1"/>
</dbReference>
<keyword evidence="4 6" id="KW-0067">ATP-binding</keyword>
<dbReference type="Proteomes" id="UP000662873">
    <property type="component" value="Chromosome"/>
</dbReference>
<protein>
    <recommendedName>
        <fullName evidence="7">NH(3)-dependent NAD(+) synthetase</fullName>
        <ecNumber evidence="7">6.3.1.5</ecNumber>
    </recommendedName>
</protein>
<keyword evidence="3 6" id="KW-0547">Nucleotide-binding</keyword>
<keyword evidence="5 6" id="KW-0520">NAD</keyword>
<dbReference type="KEGG" id="npy:NPRO_17390"/>